<evidence type="ECO:0000256" key="1">
    <source>
        <dbReference type="ARBA" id="ARBA00010457"/>
    </source>
</evidence>
<protein>
    <submittedName>
        <fullName evidence="3">Superoxide dismutase family protein</fullName>
    </submittedName>
</protein>
<evidence type="ECO:0000313" key="4">
    <source>
        <dbReference type="Proteomes" id="UP000618445"/>
    </source>
</evidence>
<proteinExistence type="inferred from homology"/>
<dbReference type="InterPro" id="IPR036423">
    <property type="entry name" value="SOD-like_Cu/Zn_dom_sf"/>
</dbReference>
<name>A0ABR8CDD3_9CYAN</name>
<feature type="domain" description="Superoxide dismutase copper/zinc binding" evidence="2">
    <location>
        <begin position="32"/>
        <end position="188"/>
    </location>
</feature>
<dbReference type="Pfam" id="PF00080">
    <property type="entry name" value="Sod_Cu"/>
    <property type="match status" value="1"/>
</dbReference>
<comment type="caution">
    <text evidence="3">The sequence shown here is derived from an EMBL/GenBank/DDBJ whole genome shotgun (WGS) entry which is preliminary data.</text>
</comment>
<dbReference type="SUPFAM" id="SSF49329">
    <property type="entry name" value="Cu,Zn superoxide dismutase-like"/>
    <property type="match status" value="1"/>
</dbReference>
<gene>
    <name evidence="3" type="ORF">H6G05_18380</name>
</gene>
<dbReference type="InterPro" id="IPR024134">
    <property type="entry name" value="SOD_Cu/Zn_/chaperone"/>
</dbReference>
<dbReference type="EMBL" id="JACJQY010000035">
    <property type="protein sequence ID" value="MBD2318807.1"/>
    <property type="molecule type" value="Genomic_DNA"/>
</dbReference>
<reference evidence="3 4" key="1">
    <citation type="journal article" date="2020" name="ISME J.">
        <title>Comparative genomics reveals insights into cyanobacterial evolution and habitat adaptation.</title>
        <authorList>
            <person name="Chen M.Y."/>
            <person name="Teng W.K."/>
            <person name="Zhao L."/>
            <person name="Hu C.X."/>
            <person name="Zhou Y.K."/>
            <person name="Han B.P."/>
            <person name="Song L.R."/>
            <person name="Shu W.S."/>
        </authorList>
    </citation>
    <scope>NUCLEOTIDE SEQUENCE [LARGE SCALE GENOMIC DNA]</scope>
    <source>
        <strain evidence="3 4">FACHB-1050</strain>
    </source>
</reference>
<dbReference type="PANTHER" id="PTHR10003">
    <property type="entry name" value="SUPEROXIDE DISMUTASE CU-ZN -RELATED"/>
    <property type="match status" value="1"/>
</dbReference>
<accession>A0ABR8CDD3</accession>
<evidence type="ECO:0000259" key="2">
    <source>
        <dbReference type="Pfam" id="PF00080"/>
    </source>
</evidence>
<dbReference type="InterPro" id="IPR001424">
    <property type="entry name" value="SOD_Cu_Zn_dom"/>
</dbReference>
<comment type="similarity">
    <text evidence="1">Belongs to the Cu-Zn superoxide dismutase family.</text>
</comment>
<dbReference type="Gene3D" id="2.60.40.200">
    <property type="entry name" value="Superoxide dismutase, copper/zinc binding domain"/>
    <property type="match status" value="1"/>
</dbReference>
<evidence type="ECO:0000313" key="3">
    <source>
        <dbReference type="EMBL" id="MBD2318807.1"/>
    </source>
</evidence>
<sequence length="191" mass="20587">MATLTDTNAAISKTLKSSASSQIFNAKGELVGTATFSQSASGVKVTLRVQKLSQGEHMVHLHENGKCEAPDFKSAGNHFDPKRSPMDNSHDHGLHHMHNKHHHHIHYKHEEMKHGSDQHKPAGDLPNIMVQHDGTGTLTATLSELTLGKGHNSLLKQGGTAIIIHAGANGKSTIPTVDYKTRIACGVVKPQ</sequence>
<dbReference type="Proteomes" id="UP000618445">
    <property type="component" value="Unassembled WGS sequence"/>
</dbReference>
<keyword evidence="4" id="KW-1185">Reference proteome</keyword>
<organism evidence="3 4">
    <name type="scientific">Phormidium tenue FACHB-1050</name>
    <dbReference type="NCBI Taxonomy" id="2692857"/>
    <lineage>
        <taxon>Bacteria</taxon>
        <taxon>Bacillati</taxon>
        <taxon>Cyanobacteriota</taxon>
        <taxon>Cyanophyceae</taxon>
        <taxon>Oscillatoriophycideae</taxon>
        <taxon>Oscillatoriales</taxon>
        <taxon>Oscillatoriaceae</taxon>
        <taxon>Phormidium</taxon>
    </lineage>
</organism>